<dbReference type="RefSeq" id="WP_006847818.1">
    <property type="nucleotide sequence ID" value="NZ_CP085932.1"/>
</dbReference>
<organism evidence="3 4">
    <name type="scientific">Segatella copri DSM 18205</name>
    <dbReference type="NCBI Taxonomy" id="537011"/>
    <lineage>
        <taxon>Bacteria</taxon>
        <taxon>Pseudomonadati</taxon>
        <taxon>Bacteroidota</taxon>
        <taxon>Bacteroidia</taxon>
        <taxon>Bacteroidales</taxon>
        <taxon>Prevotellaceae</taxon>
        <taxon>Segatella</taxon>
    </lineage>
</organism>
<keyword evidence="1" id="KW-0808">Transferase</keyword>
<protein>
    <submittedName>
        <fullName evidence="3">Uncharacterized protein</fullName>
    </submittedName>
</protein>
<keyword evidence="2" id="KW-0012">Acyltransferase</keyword>
<dbReference type="HOGENOM" id="CLU_2118850_0_0_10"/>
<dbReference type="Proteomes" id="UP000004477">
    <property type="component" value="Unassembled WGS sequence"/>
</dbReference>
<dbReference type="Gene3D" id="3.40.630.30">
    <property type="match status" value="1"/>
</dbReference>
<dbReference type="EMBL" id="ACBX02000015">
    <property type="protein sequence ID" value="EFB35445.1"/>
    <property type="molecule type" value="Genomic_DNA"/>
</dbReference>
<dbReference type="STRING" id="537011.PREVCOP_05112"/>
<keyword evidence="4" id="KW-1185">Reference proteome</keyword>
<dbReference type="AlphaFoldDB" id="D1PD26"/>
<reference evidence="3" key="1">
    <citation type="submission" date="2009-11" db="EMBL/GenBank/DDBJ databases">
        <authorList>
            <person name="Weinstock G."/>
            <person name="Sodergren E."/>
            <person name="Clifton S."/>
            <person name="Fulton L."/>
            <person name="Fulton B."/>
            <person name="Courtney L."/>
            <person name="Fronick C."/>
            <person name="Harrison M."/>
            <person name="Strong C."/>
            <person name="Farmer C."/>
            <person name="Delahaunty K."/>
            <person name="Markovic C."/>
            <person name="Hall O."/>
            <person name="Minx P."/>
            <person name="Tomlinson C."/>
            <person name="Mitreva M."/>
            <person name="Nelson J."/>
            <person name="Hou S."/>
            <person name="Wollam A."/>
            <person name="Pepin K.H."/>
            <person name="Johnson M."/>
            <person name="Bhonagiri V."/>
            <person name="Nash W.E."/>
            <person name="Warren W."/>
            <person name="Chinwalla A."/>
            <person name="Mardis E.R."/>
            <person name="Wilson R.K."/>
        </authorList>
    </citation>
    <scope>NUCLEOTIDE SEQUENCE [LARGE SCALE GENOMIC DNA]</scope>
    <source>
        <strain evidence="3">DSM 18205</strain>
    </source>
</reference>
<dbReference type="GO" id="GO:0016746">
    <property type="term" value="F:acyltransferase activity"/>
    <property type="evidence" value="ECO:0007669"/>
    <property type="project" value="UniProtKB-KW"/>
</dbReference>
<evidence type="ECO:0000313" key="4">
    <source>
        <dbReference type="Proteomes" id="UP000004477"/>
    </source>
</evidence>
<dbReference type="PANTHER" id="PTHR36449">
    <property type="entry name" value="ACETYLTRANSFERASE-RELATED"/>
    <property type="match status" value="1"/>
</dbReference>
<gene>
    <name evidence="3" type="ORF">PREVCOP_05112</name>
</gene>
<evidence type="ECO:0000313" key="3">
    <source>
        <dbReference type="EMBL" id="EFB35445.1"/>
    </source>
</evidence>
<evidence type="ECO:0000256" key="1">
    <source>
        <dbReference type="ARBA" id="ARBA00022679"/>
    </source>
</evidence>
<sequence>MTYEELLEMCVLTVVTPQKLASCEPFCCDNQDLDEFFANDSVIYSKRLLGKTYLLCLRDNPNIVVAAFTLSNDSIRITNKLNDESKKSFLDFTDLQGKRLRRFPAVLIGRLATN</sequence>
<dbReference type="GeneID" id="69850095"/>
<name>D1PD26_9BACT</name>
<comment type="caution">
    <text evidence="3">The sequence shown here is derived from an EMBL/GenBank/DDBJ whole genome shotgun (WGS) entry which is preliminary data.</text>
</comment>
<proteinExistence type="predicted"/>
<dbReference type="PaxDb" id="537011-PREVCOP_05112"/>
<evidence type="ECO:0000256" key="2">
    <source>
        <dbReference type="ARBA" id="ARBA00023315"/>
    </source>
</evidence>
<accession>D1PD26</accession>
<dbReference type="PANTHER" id="PTHR36449:SF1">
    <property type="entry name" value="ACETYLTRANSFERASE"/>
    <property type="match status" value="1"/>
</dbReference>